<dbReference type="InterPro" id="IPR013328">
    <property type="entry name" value="6PGD_dom2"/>
</dbReference>
<evidence type="ECO:0000313" key="14">
    <source>
        <dbReference type="EMBL" id="OAN45423.1"/>
    </source>
</evidence>
<evidence type="ECO:0000256" key="9">
    <source>
        <dbReference type="ARBA" id="ARBA00032024"/>
    </source>
</evidence>
<dbReference type="InterPro" id="IPR036291">
    <property type="entry name" value="NAD(P)-bd_dom_sf"/>
</dbReference>
<dbReference type="GO" id="GO:0005737">
    <property type="term" value="C:cytoplasm"/>
    <property type="evidence" value="ECO:0007669"/>
    <property type="project" value="TreeGrafter"/>
</dbReference>
<keyword evidence="15" id="KW-1185">Reference proteome</keyword>
<accession>A0A178MA55</accession>
<dbReference type="Pfam" id="PF02558">
    <property type="entry name" value="ApbA"/>
    <property type="match status" value="1"/>
</dbReference>
<evidence type="ECO:0000256" key="8">
    <source>
        <dbReference type="ARBA" id="ARBA00023002"/>
    </source>
</evidence>
<dbReference type="InterPro" id="IPR050838">
    <property type="entry name" value="Ketopantoate_reductase"/>
</dbReference>
<comment type="function">
    <text evidence="1 11">Catalyzes the NADPH-dependent reduction of ketopantoate into pantoic acid.</text>
</comment>
<feature type="domain" description="Ketopantoate reductase C-terminal" evidence="13">
    <location>
        <begin position="175"/>
        <end position="298"/>
    </location>
</feature>
<keyword evidence="7 11" id="KW-0521">NADP</keyword>
<dbReference type="InterPro" id="IPR003710">
    <property type="entry name" value="ApbA"/>
</dbReference>
<comment type="similarity">
    <text evidence="3 11">Belongs to the ketopantoate reductase family.</text>
</comment>
<dbReference type="OrthoDB" id="9793586at2"/>
<evidence type="ECO:0000256" key="2">
    <source>
        <dbReference type="ARBA" id="ARBA00004994"/>
    </source>
</evidence>
<dbReference type="FunFam" id="1.10.1040.10:FF:000017">
    <property type="entry name" value="2-dehydropantoate 2-reductase"/>
    <property type="match status" value="1"/>
</dbReference>
<evidence type="ECO:0000256" key="10">
    <source>
        <dbReference type="ARBA" id="ARBA00048793"/>
    </source>
</evidence>
<name>A0A178MA55_9CHLR</name>
<dbReference type="NCBIfam" id="TIGR00745">
    <property type="entry name" value="apbA_panE"/>
    <property type="match status" value="1"/>
</dbReference>
<evidence type="ECO:0000256" key="5">
    <source>
        <dbReference type="ARBA" id="ARBA00019465"/>
    </source>
</evidence>
<proteinExistence type="inferred from homology"/>
<dbReference type="EC" id="1.1.1.169" evidence="4 11"/>
<evidence type="ECO:0000256" key="7">
    <source>
        <dbReference type="ARBA" id="ARBA00022857"/>
    </source>
</evidence>
<evidence type="ECO:0000313" key="15">
    <source>
        <dbReference type="Proteomes" id="UP000078287"/>
    </source>
</evidence>
<dbReference type="PANTHER" id="PTHR43765">
    <property type="entry name" value="2-DEHYDROPANTOATE 2-REDUCTASE-RELATED"/>
    <property type="match status" value="1"/>
</dbReference>
<dbReference type="EMBL" id="LWQS01000055">
    <property type="protein sequence ID" value="OAN45423.1"/>
    <property type="molecule type" value="Genomic_DNA"/>
</dbReference>
<dbReference type="Gene3D" id="1.10.1040.10">
    <property type="entry name" value="N-(1-d-carboxylethyl)-l-norvaline Dehydrogenase, domain 2"/>
    <property type="match status" value="1"/>
</dbReference>
<sequence length="308" mass="31305">MKIAIIGAGALGSVIGFHLAPVISITLVDPWAEHVGAINATGLRCTYNGDETSRSIPATTDPASVEPVDVALVTVKAAQTAWAAETAAQLLKPGGVAYTLQNGLGNAEVLSRRLGTLRVGQAVTTLGATLLGPGRVRLAGRGPTTFGAAPSLSIAYALADTFRTAGLPAGVSTDLNSLVWGKLIVNVGINALTAILRVPNGALASVPAASALVRQAVEEAVAVARAAGITLALADPVAETLAVAQATAANRSSMLQDILRGAPTEIDTINGAIVREGRRLGVPTPFNELLCDLVKALEATAPLRVQEP</sequence>
<dbReference type="STRING" id="1707952.A6A03_14685"/>
<dbReference type="SUPFAM" id="SSF48179">
    <property type="entry name" value="6-phosphogluconate dehydrogenase C-terminal domain-like"/>
    <property type="match status" value="1"/>
</dbReference>
<evidence type="ECO:0000256" key="6">
    <source>
        <dbReference type="ARBA" id="ARBA00022655"/>
    </source>
</evidence>
<dbReference type="GO" id="GO:0008677">
    <property type="term" value="F:2-dehydropantoate 2-reductase activity"/>
    <property type="evidence" value="ECO:0007669"/>
    <property type="project" value="UniProtKB-EC"/>
</dbReference>
<dbReference type="PANTHER" id="PTHR43765:SF2">
    <property type="entry name" value="2-DEHYDROPANTOATE 2-REDUCTASE"/>
    <property type="match status" value="1"/>
</dbReference>
<evidence type="ECO:0000256" key="1">
    <source>
        <dbReference type="ARBA" id="ARBA00002919"/>
    </source>
</evidence>
<dbReference type="GO" id="GO:0015940">
    <property type="term" value="P:pantothenate biosynthetic process"/>
    <property type="evidence" value="ECO:0007669"/>
    <property type="project" value="UniProtKB-UniPathway"/>
</dbReference>
<dbReference type="InterPro" id="IPR013752">
    <property type="entry name" value="KPA_reductase"/>
</dbReference>
<reference evidence="14 15" key="1">
    <citation type="submission" date="2016-04" db="EMBL/GenBank/DDBJ databases">
        <title>Chloroflexus islandicus sp. nov., a thermophilic filamentous anoxygenic phototrophic bacterium from geyser Strokkur (Iceland).</title>
        <authorList>
            <person name="Gaisin V.A."/>
            <person name="Kalashnikov A.M."/>
            <person name="Sukhacheva M.V."/>
            <person name="Grouzdev D.S."/>
            <person name="Ivanov T.M."/>
            <person name="Kuznetsov B."/>
            <person name="Gorlenko V.M."/>
        </authorList>
    </citation>
    <scope>NUCLEOTIDE SEQUENCE [LARGE SCALE GENOMIC DNA]</scope>
    <source>
        <strain evidence="15">isl-2</strain>
    </source>
</reference>
<evidence type="ECO:0000259" key="13">
    <source>
        <dbReference type="Pfam" id="PF08546"/>
    </source>
</evidence>
<evidence type="ECO:0000256" key="11">
    <source>
        <dbReference type="RuleBase" id="RU362068"/>
    </source>
</evidence>
<keyword evidence="8 11" id="KW-0560">Oxidoreductase</keyword>
<gene>
    <name evidence="14" type="ORF">A6A03_14685</name>
</gene>
<dbReference type="SUPFAM" id="SSF51735">
    <property type="entry name" value="NAD(P)-binding Rossmann-fold domains"/>
    <property type="match status" value="1"/>
</dbReference>
<dbReference type="AlphaFoldDB" id="A0A178MA55"/>
<dbReference type="GO" id="GO:0050661">
    <property type="term" value="F:NADP binding"/>
    <property type="evidence" value="ECO:0007669"/>
    <property type="project" value="TreeGrafter"/>
</dbReference>
<keyword evidence="6 11" id="KW-0566">Pantothenate biosynthesis</keyword>
<comment type="pathway">
    <text evidence="2 11">Cofactor biosynthesis; (R)-pantothenate biosynthesis; (R)-pantoate from 3-methyl-2-oxobutanoate: step 2/2.</text>
</comment>
<feature type="domain" description="Ketopantoate reductase N-terminal" evidence="12">
    <location>
        <begin position="3"/>
        <end position="150"/>
    </location>
</feature>
<dbReference type="Gene3D" id="3.40.50.720">
    <property type="entry name" value="NAD(P)-binding Rossmann-like Domain"/>
    <property type="match status" value="1"/>
</dbReference>
<organism evidence="14 15">
    <name type="scientific">Chloroflexus islandicus</name>
    <dbReference type="NCBI Taxonomy" id="1707952"/>
    <lineage>
        <taxon>Bacteria</taxon>
        <taxon>Bacillati</taxon>
        <taxon>Chloroflexota</taxon>
        <taxon>Chloroflexia</taxon>
        <taxon>Chloroflexales</taxon>
        <taxon>Chloroflexineae</taxon>
        <taxon>Chloroflexaceae</taxon>
        <taxon>Chloroflexus</taxon>
    </lineage>
</organism>
<dbReference type="Proteomes" id="UP000078287">
    <property type="component" value="Unassembled WGS sequence"/>
</dbReference>
<evidence type="ECO:0000259" key="12">
    <source>
        <dbReference type="Pfam" id="PF02558"/>
    </source>
</evidence>
<protein>
    <recommendedName>
        <fullName evidence="5 11">2-dehydropantoate 2-reductase</fullName>
        <ecNumber evidence="4 11">1.1.1.169</ecNumber>
    </recommendedName>
    <alternativeName>
        <fullName evidence="9 11">Ketopantoate reductase</fullName>
    </alternativeName>
</protein>
<dbReference type="InterPro" id="IPR013332">
    <property type="entry name" value="KPR_N"/>
</dbReference>
<comment type="catalytic activity">
    <reaction evidence="10 11">
        <text>(R)-pantoate + NADP(+) = 2-dehydropantoate + NADPH + H(+)</text>
        <dbReference type="Rhea" id="RHEA:16233"/>
        <dbReference type="ChEBI" id="CHEBI:11561"/>
        <dbReference type="ChEBI" id="CHEBI:15378"/>
        <dbReference type="ChEBI" id="CHEBI:15980"/>
        <dbReference type="ChEBI" id="CHEBI:57783"/>
        <dbReference type="ChEBI" id="CHEBI:58349"/>
        <dbReference type="EC" id="1.1.1.169"/>
    </reaction>
</comment>
<dbReference type="Pfam" id="PF08546">
    <property type="entry name" value="ApbA_C"/>
    <property type="match status" value="1"/>
</dbReference>
<dbReference type="RefSeq" id="WP_066787617.1">
    <property type="nucleotide sequence ID" value="NZ_LWQS01000055.1"/>
</dbReference>
<comment type="caution">
    <text evidence="14">The sequence shown here is derived from an EMBL/GenBank/DDBJ whole genome shotgun (WGS) entry which is preliminary data.</text>
</comment>
<dbReference type="InterPro" id="IPR008927">
    <property type="entry name" value="6-PGluconate_DH-like_C_sf"/>
</dbReference>
<evidence type="ECO:0000256" key="4">
    <source>
        <dbReference type="ARBA" id="ARBA00013014"/>
    </source>
</evidence>
<evidence type="ECO:0000256" key="3">
    <source>
        <dbReference type="ARBA" id="ARBA00007870"/>
    </source>
</evidence>
<dbReference type="UniPathway" id="UPA00028">
    <property type="reaction ID" value="UER00004"/>
</dbReference>